<keyword evidence="3" id="KW-0349">Heme</keyword>
<dbReference type="AlphaFoldDB" id="A0A0L0QQW1"/>
<protein>
    <submittedName>
        <fullName evidence="6">Uncharacterized protein</fullName>
    </submittedName>
</protein>
<dbReference type="PROSITE" id="PS51007">
    <property type="entry name" value="CYTC"/>
    <property type="match status" value="1"/>
</dbReference>
<dbReference type="GO" id="GO:0046872">
    <property type="term" value="F:metal ion binding"/>
    <property type="evidence" value="ECO:0007669"/>
    <property type="project" value="UniProtKB-KW"/>
</dbReference>
<dbReference type="InterPro" id="IPR011990">
    <property type="entry name" value="TPR-like_helical_dom_sf"/>
</dbReference>
<dbReference type="OrthoDB" id="252257at2"/>
<dbReference type="SUPFAM" id="SSF48452">
    <property type="entry name" value="TPR-like"/>
    <property type="match status" value="1"/>
</dbReference>
<feature type="domain" description="HTH cro/C1-type" evidence="4">
    <location>
        <begin position="8"/>
        <end position="61"/>
    </location>
</feature>
<evidence type="ECO:0000256" key="2">
    <source>
        <dbReference type="ARBA" id="ARBA00023004"/>
    </source>
</evidence>
<dbReference type="Proteomes" id="UP000036780">
    <property type="component" value="Unassembled WGS sequence"/>
</dbReference>
<dbReference type="Pfam" id="PF13181">
    <property type="entry name" value="TPR_8"/>
    <property type="match status" value="1"/>
</dbReference>
<dbReference type="Gene3D" id="1.25.40.10">
    <property type="entry name" value="Tetratricopeptide repeat domain"/>
    <property type="match status" value="1"/>
</dbReference>
<evidence type="ECO:0000256" key="3">
    <source>
        <dbReference type="PROSITE-ProRule" id="PRU00433"/>
    </source>
</evidence>
<proteinExistence type="predicted"/>
<accession>A0A0L0QQW1</accession>
<dbReference type="SMART" id="SM00530">
    <property type="entry name" value="HTH_XRE"/>
    <property type="match status" value="1"/>
</dbReference>
<evidence type="ECO:0000313" key="7">
    <source>
        <dbReference type="Proteomes" id="UP000036780"/>
    </source>
</evidence>
<dbReference type="PROSITE" id="PS50943">
    <property type="entry name" value="HTH_CROC1"/>
    <property type="match status" value="1"/>
</dbReference>
<organism evidence="6 7">
    <name type="scientific">Virgibacillus pantothenticus</name>
    <dbReference type="NCBI Taxonomy" id="1473"/>
    <lineage>
        <taxon>Bacteria</taxon>
        <taxon>Bacillati</taxon>
        <taxon>Bacillota</taxon>
        <taxon>Bacilli</taxon>
        <taxon>Bacillales</taxon>
        <taxon>Bacillaceae</taxon>
        <taxon>Virgibacillus</taxon>
    </lineage>
</organism>
<keyword evidence="7" id="KW-1185">Reference proteome</keyword>
<dbReference type="GO" id="GO:0003677">
    <property type="term" value="F:DNA binding"/>
    <property type="evidence" value="ECO:0007669"/>
    <property type="project" value="InterPro"/>
</dbReference>
<sequence length="426" mass="50460">MVDIGSIIKLQRTKRNMTQGELSEGIVSLSYLSKIENKKTKASPEIIQLLCNRLEIELTDTPDVQIEEKCKQWYAMLFDHLDKQAMVTKYEELQELMDRSINDQTLMFEIHKIRYYCVLRDLGKALQKINELHEMADSFNPTHKYYWYKFKGTYNSHKEDHQQAMQYYKLAEETTNLANITDDEIADLRYAISVTHSHLWEDLEAIEYARQAMEIFQRDYNFARCAQCHILLGIAYQKIDKSDIAIKNYNLALHLGELHNNEDVIHLAHYNLGYLHSLMGNSEEAIKHYLVAIQNNNLTEKIKLESLTRLIQELYTIGEYEKAGKYLRQTSEILESVKESFEYYNYNKLYDKIIKIYTHLLNGETKRFQSVLTDELIPYLKQRKDYYHLLFYAKMLATHLEKMGKYKASLQYYKLADSSYQQIIKL</sequence>
<comment type="caution">
    <text evidence="6">The sequence shown here is derived from an EMBL/GenBank/DDBJ whole genome shotgun (WGS) entry which is preliminary data.</text>
</comment>
<dbReference type="Pfam" id="PF01381">
    <property type="entry name" value="HTH_3"/>
    <property type="match status" value="1"/>
</dbReference>
<evidence type="ECO:0000259" key="4">
    <source>
        <dbReference type="PROSITE" id="PS50943"/>
    </source>
</evidence>
<feature type="domain" description="Cytochrome c" evidence="5">
    <location>
        <begin position="207"/>
        <end position="331"/>
    </location>
</feature>
<dbReference type="GO" id="GO:0020037">
    <property type="term" value="F:heme binding"/>
    <property type="evidence" value="ECO:0007669"/>
    <property type="project" value="InterPro"/>
</dbReference>
<dbReference type="RefSeq" id="WP_076361915.1">
    <property type="nucleotide sequence ID" value="NZ_FTOS01000001.1"/>
</dbReference>
<dbReference type="EMBL" id="LGTO01000007">
    <property type="protein sequence ID" value="KNE20982.1"/>
    <property type="molecule type" value="Genomic_DNA"/>
</dbReference>
<dbReference type="SMART" id="SM00028">
    <property type="entry name" value="TPR"/>
    <property type="match status" value="4"/>
</dbReference>
<keyword evidence="2 3" id="KW-0408">Iron</keyword>
<dbReference type="PATRIC" id="fig|1473.5.peg.2366"/>
<dbReference type="InterPro" id="IPR009056">
    <property type="entry name" value="Cyt_c-like_dom"/>
</dbReference>
<evidence type="ECO:0000256" key="1">
    <source>
        <dbReference type="ARBA" id="ARBA00022723"/>
    </source>
</evidence>
<dbReference type="GO" id="GO:0009055">
    <property type="term" value="F:electron transfer activity"/>
    <property type="evidence" value="ECO:0007669"/>
    <property type="project" value="InterPro"/>
</dbReference>
<dbReference type="SUPFAM" id="SSF47413">
    <property type="entry name" value="lambda repressor-like DNA-binding domains"/>
    <property type="match status" value="1"/>
</dbReference>
<dbReference type="Gene3D" id="1.10.260.40">
    <property type="entry name" value="lambda repressor-like DNA-binding domains"/>
    <property type="match status" value="1"/>
</dbReference>
<dbReference type="CDD" id="cd00093">
    <property type="entry name" value="HTH_XRE"/>
    <property type="match status" value="1"/>
</dbReference>
<gene>
    <name evidence="6" type="ORF">AFK71_18185</name>
</gene>
<dbReference type="InterPro" id="IPR010982">
    <property type="entry name" value="Lambda_DNA-bd_dom_sf"/>
</dbReference>
<evidence type="ECO:0000259" key="5">
    <source>
        <dbReference type="PROSITE" id="PS51007"/>
    </source>
</evidence>
<dbReference type="InterPro" id="IPR001387">
    <property type="entry name" value="Cro/C1-type_HTH"/>
</dbReference>
<keyword evidence="1 3" id="KW-0479">Metal-binding</keyword>
<name>A0A0L0QQW1_VIRPA</name>
<dbReference type="InterPro" id="IPR019734">
    <property type="entry name" value="TPR_rpt"/>
</dbReference>
<reference evidence="7" key="1">
    <citation type="submission" date="2015-07" db="EMBL/GenBank/DDBJ databases">
        <title>Fjat-10053 dsm26.</title>
        <authorList>
            <person name="Liu B."/>
            <person name="Wang J."/>
            <person name="Zhu Y."/>
            <person name="Liu G."/>
            <person name="Chen Q."/>
            <person name="Chen Z."/>
            <person name="Lan J."/>
            <person name="Che J."/>
            <person name="Ge C."/>
            <person name="Shi H."/>
            <person name="Pan Z."/>
            <person name="Liu X."/>
        </authorList>
    </citation>
    <scope>NUCLEOTIDE SEQUENCE [LARGE SCALE GENOMIC DNA]</scope>
    <source>
        <strain evidence="7">DSM 26</strain>
    </source>
</reference>
<evidence type="ECO:0000313" key="6">
    <source>
        <dbReference type="EMBL" id="KNE20982.1"/>
    </source>
</evidence>